<sequence>MTYAKEKEEIDFAYKVRRAMTESSENLPEATLDRLAAARQLALSRQKQAEPSRALAFGGILAGNSGQSISQKSWVKKMWIALPLLALMIGLYGIYEYEQEQQINDLAEIDAAVLVDELPPDAYLDGGFNAYLNKETPPVKTEE</sequence>
<reference evidence="2 3" key="1">
    <citation type="submission" date="2021-04" db="EMBL/GenBank/DDBJ databases">
        <title>novel species isolated from subtropical streams in China.</title>
        <authorList>
            <person name="Lu H."/>
        </authorList>
    </citation>
    <scope>NUCLEOTIDE SEQUENCE [LARGE SCALE GENOMIC DNA]</scope>
    <source>
        <strain evidence="2 3">BYS107W</strain>
    </source>
</reference>
<name>A0A941DE87_9BURK</name>
<gene>
    <name evidence="2" type="ORF">KDM92_02050</name>
</gene>
<keyword evidence="1" id="KW-0472">Membrane</keyword>
<keyword evidence="3" id="KW-1185">Reference proteome</keyword>
<evidence type="ECO:0000313" key="3">
    <source>
        <dbReference type="Proteomes" id="UP000680158"/>
    </source>
</evidence>
<dbReference type="EMBL" id="JAGSPM010000001">
    <property type="protein sequence ID" value="MBR7745352.1"/>
    <property type="molecule type" value="Genomic_DNA"/>
</dbReference>
<dbReference type="AlphaFoldDB" id="A0A941DE87"/>
<dbReference type="Pfam" id="PF12279">
    <property type="entry name" value="DUF3619"/>
    <property type="match status" value="1"/>
</dbReference>
<keyword evidence="1" id="KW-0812">Transmembrane</keyword>
<evidence type="ECO:0000256" key="1">
    <source>
        <dbReference type="SAM" id="Phobius"/>
    </source>
</evidence>
<protein>
    <submittedName>
        <fullName evidence="2">DUF3619 family protein</fullName>
    </submittedName>
</protein>
<dbReference type="Proteomes" id="UP000680158">
    <property type="component" value="Unassembled WGS sequence"/>
</dbReference>
<dbReference type="RefSeq" id="WP_189344249.1">
    <property type="nucleotide sequence ID" value="NZ_JAGSPM010000001.1"/>
</dbReference>
<proteinExistence type="predicted"/>
<evidence type="ECO:0000313" key="2">
    <source>
        <dbReference type="EMBL" id="MBR7745352.1"/>
    </source>
</evidence>
<keyword evidence="1" id="KW-1133">Transmembrane helix</keyword>
<accession>A0A941DE87</accession>
<organism evidence="2 3">
    <name type="scientific">Undibacterium baiyunense</name>
    <dbReference type="NCBI Taxonomy" id="2828731"/>
    <lineage>
        <taxon>Bacteria</taxon>
        <taxon>Pseudomonadati</taxon>
        <taxon>Pseudomonadota</taxon>
        <taxon>Betaproteobacteria</taxon>
        <taxon>Burkholderiales</taxon>
        <taxon>Oxalobacteraceae</taxon>
        <taxon>Undibacterium</taxon>
    </lineage>
</organism>
<comment type="caution">
    <text evidence="2">The sequence shown here is derived from an EMBL/GenBank/DDBJ whole genome shotgun (WGS) entry which is preliminary data.</text>
</comment>
<dbReference type="InterPro" id="IPR022064">
    <property type="entry name" value="DUF3619"/>
</dbReference>
<feature type="transmembrane region" description="Helical" evidence="1">
    <location>
        <begin position="78"/>
        <end position="95"/>
    </location>
</feature>